<evidence type="ECO:0000256" key="1">
    <source>
        <dbReference type="SAM" id="MobiDB-lite"/>
    </source>
</evidence>
<evidence type="ECO:0000313" key="2">
    <source>
        <dbReference type="EMBL" id="CZR60270.1"/>
    </source>
</evidence>
<sequence>MIAEEGEETHRFLAMITKEVISAMIHNSTFKVEKLKIPLSSKQARTSISLCMSKEQELFPISGFPRNLGTDGLQNGKVRKADDFVAKQPLSPAIEKEISTHARDGQGRQTSTNRSSLNVSIQRSSSSETLPVHFAEEDILFWTRAFQRSWPNTREISKENSTTSTSHAETISEISSESPIDSPVGVESKQPEEVPLPETPAGELNHYERLSDHRPRIGDSQMRSHSRLGLPSRSKQSPRDASPTPQANSRNKVKPRRLSWEESRSHLTLKPEVLPPLRTATSLAPTGNLDIFNDHVPQLDNDDREPQQLSVGERVELWSQKGLMKPHVPARKATWPPKISVQTNIPSNPMSQSATAPSFFRDMPYTRRQEERSSPISPTILYSASSHNTPKSPASGKKDLPPVPYIASDEEGFKIPRMRSMVYQAAVGQK</sequence>
<organism evidence="2 3">
    <name type="scientific">Phialocephala subalpina</name>
    <dbReference type="NCBI Taxonomy" id="576137"/>
    <lineage>
        <taxon>Eukaryota</taxon>
        <taxon>Fungi</taxon>
        <taxon>Dikarya</taxon>
        <taxon>Ascomycota</taxon>
        <taxon>Pezizomycotina</taxon>
        <taxon>Leotiomycetes</taxon>
        <taxon>Helotiales</taxon>
        <taxon>Mollisiaceae</taxon>
        <taxon>Phialocephala</taxon>
        <taxon>Phialocephala fortinii species complex</taxon>
    </lineage>
</organism>
<feature type="region of interest" description="Disordered" evidence="1">
    <location>
        <begin position="365"/>
        <end position="405"/>
    </location>
</feature>
<dbReference type="Proteomes" id="UP000184330">
    <property type="component" value="Unassembled WGS sequence"/>
</dbReference>
<protein>
    <submittedName>
        <fullName evidence="2">Uncharacterized protein</fullName>
    </submittedName>
</protein>
<feature type="compositionally biased region" description="Basic and acidic residues" evidence="1">
    <location>
        <begin position="205"/>
        <end position="217"/>
    </location>
</feature>
<feature type="compositionally biased region" description="Polar residues" evidence="1">
    <location>
        <begin position="107"/>
        <end position="128"/>
    </location>
</feature>
<proteinExistence type="predicted"/>
<dbReference type="AlphaFoldDB" id="A0A1L7X5G7"/>
<feature type="region of interest" description="Disordered" evidence="1">
    <location>
        <begin position="98"/>
        <end position="128"/>
    </location>
</feature>
<evidence type="ECO:0000313" key="3">
    <source>
        <dbReference type="Proteomes" id="UP000184330"/>
    </source>
</evidence>
<dbReference type="EMBL" id="FJOG01000015">
    <property type="protein sequence ID" value="CZR60270.1"/>
    <property type="molecule type" value="Genomic_DNA"/>
</dbReference>
<keyword evidence="3" id="KW-1185">Reference proteome</keyword>
<reference evidence="2 3" key="1">
    <citation type="submission" date="2016-03" db="EMBL/GenBank/DDBJ databases">
        <authorList>
            <person name="Ploux O."/>
        </authorList>
    </citation>
    <scope>NUCLEOTIDE SEQUENCE [LARGE SCALE GENOMIC DNA]</scope>
    <source>
        <strain evidence="2 3">UAMH 11012</strain>
    </source>
</reference>
<feature type="region of interest" description="Disordered" evidence="1">
    <location>
        <begin position="153"/>
        <end position="264"/>
    </location>
</feature>
<feature type="compositionally biased region" description="Low complexity" evidence="1">
    <location>
        <begin position="161"/>
        <end position="182"/>
    </location>
</feature>
<name>A0A1L7X5G7_9HELO</name>
<gene>
    <name evidence="2" type="ORF">PAC_10166</name>
</gene>
<accession>A0A1L7X5G7</accession>
<feature type="compositionally biased region" description="Polar residues" evidence="1">
    <location>
        <begin position="374"/>
        <end position="392"/>
    </location>
</feature>